<dbReference type="SUPFAM" id="SSF47203">
    <property type="entry name" value="Acyl-CoA dehydrogenase C-terminal domain-like"/>
    <property type="match status" value="1"/>
</dbReference>
<accession>A0ABU1JAD4</accession>
<dbReference type="Pfam" id="PF02771">
    <property type="entry name" value="Acyl-CoA_dh_N"/>
    <property type="match status" value="1"/>
</dbReference>
<name>A0ABU1JAD4_9MICC</name>
<evidence type="ECO:0000256" key="1">
    <source>
        <dbReference type="ARBA" id="ARBA00001974"/>
    </source>
</evidence>
<organism evidence="7 8">
    <name type="scientific">Arthrobacter russicus</name>
    <dbReference type="NCBI Taxonomy" id="172040"/>
    <lineage>
        <taxon>Bacteria</taxon>
        <taxon>Bacillati</taxon>
        <taxon>Actinomycetota</taxon>
        <taxon>Actinomycetes</taxon>
        <taxon>Micrococcales</taxon>
        <taxon>Micrococcaceae</taxon>
        <taxon>Arthrobacter</taxon>
    </lineage>
</organism>
<dbReference type="InterPro" id="IPR009100">
    <property type="entry name" value="AcylCoA_DH/oxidase_NM_dom_sf"/>
</dbReference>
<comment type="caution">
    <text evidence="7">The sequence shown here is derived from an EMBL/GenBank/DDBJ whole genome shotgun (WGS) entry which is preliminary data.</text>
</comment>
<keyword evidence="4" id="KW-0274">FAD</keyword>
<evidence type="ECO:0000313" key="8">
    <source>
        <dbReference type="Proteomes" id="UP001185069"/>
    </source>
</evidence>
<dbReference type="PANTHER" id="PTHR43884">
    <property type="entry name" value="ACYL-COA DEHYDROGENASE"/>
    <property type="match status" value="1"/>
</dbReference>
<reference evidence="7 8" key="1">
    <citation type="submission" date="2023-07" db="EMBL/GenBank/DDBJ databases">
        <title>Sequencing the genomes of 1000 actinobacteria strains.</title>
        <authorList>
            <person name="Klenk H.-P."/>
        </authorList>
    </citation>
    <scope>NUCLEOTIDE SEQUENCE [LARGE SCALE GENOMIC DNA]</scope>
    <source>
        <strain evidence="7 8">DSM 14555</strain>
    </source>
</reference>
<evidence type="ECO:0000313" key="7">
    <source>
        <dbReference type="EMBL" id="MDR6269392.1"/>
    </source>
</evidence>
<dbReference type="Gene3D" id="1.10.540.10">
    <property type="entry name" value="Acyl-CoA dehydrogenase/oxidase, N-terminal domain"/>
    <property type="match status" value="1"/>
</dbReference>
<dbReference type="InterPro" id="IPR046373">
    <property type="entry name" value="Acyl-CoA_Oxase/DH_mid-dom_sf"/>
</dbReference>
<feature type="domain" description="Acyl-CoA dehydrogenase/oxidase C-terminal" evidence="5">
    <location>
        <begin position="241"/>
        <end position="364"/>
    </location>
</feature>
<dbReference type="EC" id="1.3.8.7" evidence="7"/>
<keyword evidence="7" id="KW-0560">Oxidoreductase</keyword>
<dbReference type="InterPro" id="IPR009075">
    <property type="entry name" value="AcylCo_DH/oxidase_C"/>
</dbReference>
<keyword evidence="8" id="KW-1185">Reference proteome</keyword>
<feature type="domain" description="Acyl-CoA dehydrogenase/oxidase N-terminal" evidence="6">
    <location>
        <begin position="13"/>
        <end position="111"/>
    </location>
</feature>
<keyword evidence="3" id="KW-0285">Flavoprotein</keyword>
<dbReference type="EMBL" id="JAVDQF010000001">
    <property type="protein sequence ID" value="MDR6269392.1"/>
    <property type="molecule type" value="Genomic_DNA"/>
</dbReference>
<sequence length="386" mass="41357">MDSARTATLDELIDRVTEAAVAHASDVDEQSRFPSEAILAAKAAGLLGAPVPLAVGGMALDFTDLCRIVGRVAEACSASGMILAMHYSQLLCLLRHGRNTTHLELLSRCADEQFLLASATTERNVGGDTRTSSCAVERLDANAIKLSKSCPVISYGRFADAILVTARRNPAAVPNDQVMVYLPIGQVRLTKTNDWDALGMRGTCSEGFELEAESSTEYVLSDGYETISSETAVPAAHVLWASAWLGMATQAGKTARSVVQKAAKRTPGSIPPSALRLAELEVQLQSMTALVRSAVQQYQRNWADPENLSSLQSAISMNTLKVAAAEFVRTIVGDAMLIVGMPGFANKSPMSLARLYRDSIAPSIMINNDRILQQTSTLQLISRGAR</sequence>
<comment type="cofactor">
    <cofactor evidence="1">
        <name>FAD</name>
        <dbReference type="ChEBI" id="CHEBI:57692"/>
    </cofactor>
</comment>
<dbReference type="InterPro" id="IPR037069">
    <property type="entry name" value="AcylCoA_DH/ox_N_sf"/>
</dbReference>
<dbReference type="GO" id="GO:0070991">
    <property type="term" value="F:medium-chain fatty acyl-CoA dehydrogenase activity"/>
    <property type="evidence" value="ECO:0007669"/>
    <property type="project" value="UniProtKB-EC"/>
</dbReference>
<evidence type="ECO:0000256" key="2">
    <source>
        <dbReference type="ARBA" id="ARBA00009347"/>
    </source>
</evidence>
<dbReference type="RefSeq" id="WP_309797681.1">
    <property type="nucleotide sequence ID" value="NZ_BAAAHY010000005.1"/>
</dbReference>
<protein>
    <submittedName>
        <fullName evidence="7">Acyl-CoA dehydrogenase</fullName>
        <ecNumber evidence="7">1.3.8.7</ecNumber>
    </submittedName>
</protein>
<dbReference type="PIRSF" id="PIRSF016578">
    <property type="entry name" value="HsaA"/>
    <property type="match status" value="1"/>
</dbReference>
<dbReference type="SUPFAM" id="SSF56645">
    <property type="entry name" value="Acyl-CoA dehydrogenase NM domain-like"/>
    <property type="match status" value="1"/>
</dbReference>
<dbReference type="Pfam" id="PF00441">
    <property type="entry name" value="Acyl-CoA_dh_1"/>
    <property type="match status" value="1"/>
</dbReference>
<dbReference type="Gene3D" id="2.40.110.10">
    <property type="entry name" value="Butyryl-CoA Dehydrogenase, subunit A, domain 2"/>
    <property type="match status" value="1"/>
</dbReference>
<dbReference type="InterPro" id="IPR036250">
    <property type="entry name" value="AcylCo_DH-like_C"/>
</dbReference>
<dbReference type="InterPro" id="IPR013786">
    <property type="entry name" value="AcylCoA_DH/ox_N"/>
</dbReference>
<evidence type="ECO:0000259" key="6">
    <source>
        <dbReference type="Pfam" id="PF02771"/>
    </source>
</evidence>
<proteinExistence type="inferred from homology"/>
<dbReference type="Proteomes" id="UP001185069">
    <property type="component" value="Unassembled WGS sequence"/>
</dbReference>
<evidence type="ECO:0000259" key="5">
    <source>
        <dbReference type="Pfam" id="PF00441"/>
    </source>
</evidence>
<evidence type="ECO:0000256" key="3">
    <source>
        <dbReference type="ARBA" id="ARBA00022630"/>
    </source>
</evidence>
<evidence type="ECO:0000256" key="4">
    <source>
        <dbReference type="ARBA" id="ARBA00022827"/>
    </source>
</evidence>
<gene>
    <name evidence="7" type="ORF">JOE69_001630</name>
</gene>
<dbReference type="Gene3D" id="1.20.140.10">
    <property type="entry name" value="Butyryl-CoA Dehydrogenase, subunit A, domain 3"/>
    <property type="match status" value="1"/>
</dbReference>
<dbReference type="PANTHER" id="PTHR43884:SF12">
    <property type="entry name" value="ISOVALERYL-COA DEHYDROGENASE, MITOCHONDRIAL-RELATED"/>
    <property type="match status" value="1"/>
</dbReference>
<comment type="similarity">
    <text evidence="2">Belongs to the acyl-CoA dehydrogenase family.</text>
</comment>